<dbReference type="InterPro" id="IPR001753">
    <property type="entry name" value="Enoyl-CoA_hydra/iso"/>
</dbReference>
<dbReference type="Pfam" id="PF00378">
    <property type="entry name" value="ECH_1"/>
    <property type="match status" value="1"/>
</dbReference>
<accession>A0A0A0D5A1</accession>
<dbReference type="PANTHER" id="PTHR42964:SF1">
    <property type="entry name" value="POLYKETIDE BIOSYNTHESIS ENOYL-COA HYDRATASE PKSH-RELATED"/>
    <property type="match status" value="1"/>
</dbReference>
<proteinExistence type="inferred from homology"/>
<evidence type="ECO:0000313" key="3">
    <source>
        <dbReference type="EMBL" id="KGM33274.1"/>
    </source>
</evidence>
<gene>
    <name evidence="3" type="ORF">P409_16760</name>
</gene>
<dbReference type="Gene3D" id="3.90.226.10">
    <property type="entry name" value="2-enoyl-CoA Hydratase, Chain A, domain 1"/>
    <property type="match status" value="1"/>
</dbReference>
<evidence type="ECO:0000256" key="1">
    <source>
        <dbReference type="ARBA" id="ARBA00005254"/>
    </source>
</evidence>
<comment type="similarity">
    <text evidence="1 2">Belongs to the enoyl-CoA hydratase/isomerase family.</text>
</comment>
<comment type="caution">
    <text evidence="3">The sequence shown here is derived from an EMBL/GenBank/DDBJ whole genome shotgun (WGS) entry which is preliminary data.</text>
</comment>
<evidence type="ECO:0000256" key="2">
    <source>
        <dbReference type="RuleBase" id="RU003707"/>
    </source>
</evidence>
<reference evidence="3 4" key="1">
    <citation type="submission" date="2014-01" db="EMBL/GenBank/DDBJ databases">
        <title>Genome sequence determination for a cystic fibrosis isolate, Inquilinus limosus.</title>
        <authorList>
            <person name="Pino M."/>
            <person name="Di Conza J."/>
            <person name="Gutkind G."/>
        </authorList>
    </citation>
    <scope>NUCLEOTIDE SEQUENCE [LARGE SCALE GENOMIC DNA]</scope>
    <source>
        <strain evidence="3 4">MP06</strain>
    </source>
</reference>
<organism evidence="3 4">
    <name type="scientific">Inquilinus limosus MP06</name>
    <dbReference type="NCBI Taxonomy" id="1398085"/>
    <lineage>
        <taxon>Bacteria</taxon>
        <taxon>Pseudomonadati</taxon>
        <taxon>Pseudomonadota</taxon>
        <taxon>Alphaproteobacteria</taxon>
        <taxon>Rhodospirillales</taxon>
        <taxon>Rhodospirillaceae</taxon>
        <taxon>Inquilinus</taxon>
    </lineage>
</organism>
<dbReference type="Proteomes" id="UP000029995">
    <property type="component" value="Unassembled WGS sequence"/>
</dbReference>
<dbReference type="CDD" id="cd06558">
    <property type="entry name" value="crotonase-like"/>
    <property type="match status" value="1"/>
</dbReference>
<name>A0A0A0D5A1_9PROT</name>
<keyword evidence="3" id="KW-0456">Lyase</keyword>
<dbReference type="GO" id="GO:0016829">
    <property type="term" value="F:lyase activity"/>
    <property type="evidence" value="ECO:0007669"/>
    <property type="project" value="UniProtKB-KW"/>
</dbReference>
<dbReference type="InterPro" id="IPR014748">
    <property type="entry name" value="Enoyl-CoA_hydra_C"/>
</dbReference>
<dbReference type="NCBIfam" id="NF008506">
    <property type="entry name" value="PRK11423.1"/>
    <property type="match status" value="1"/>
</dbReference>
<dbReference type="EMBL" id="JANX01000203">
    <property type="protein sequence ID" value="KGM33274.1"/>
    <property type="molecule type" value="Genomic_DNA"/>
</dbReference>
<evidence type="ECO:0000313" key="4">
    <source>
        <dbReference type="Proteomes" id="UP000029995"/>
    </source>
</evidence>
<dbReference type="EC" id="4.1.1.41" evidence="3"/>
<dbReference type="PANTHER" id="PTHR42964">
    <property type="entry name" value="ENOYL-COA HYDRATASE"/>
    <property type="match status" value="1"/>
</dbReference>
<dbReference type="InterPro" id="IPR029045">
    <property type="entry name" value="ClpP/crotonase-like_dom_sf"/>
</dbReference>
<dbReference type="AlphaFoldDB" id="A0A0A0D5A1"/>
<dbReference type="PROSITE" id="PS00166">
    <property type="entry name" value="ENOYL_COA_HYDRATASE"/>
    <property type="match status" value="1"/>
</dbReference>
<dbReference type="Gene3D" id="1.10.12.10">
    <property type="entry name" value="Lyase 2-enoyl-coa Hydratase, Chain A, domain 2"/>
    <property type="match status" value="1"/>
</dbReference>
<protein>
    <submittedName>
        <fullName evidence="3">Methylmalonyl-CoA decarboxylase</fullName>
        <ecNumber evidence="3">4.1.1.41</ecNumber>
    </submittedName>
</protein>
<dbReference type="SUPFAM" id="SSF52096">
    <property type="entry name" value="ClpP/crotonase"/>
    <property type="match status" value="1"/>
</dbReference>
<dbReference type="InterPro" id="IPR018376">
    <property type="entry name" value="Enoyl-CoA_hyd/isom_CS"/>
</dbReference>
<dbReference type="InterPro" id="IPR051683">
    <property type="entry name" value="Enoyl-CoA_Hydratase/Isomerase"/>
</dbReference>
<sequence>MVTVETADRVAILSLNNAARRNALSRALLDALIAGLKGLDLRDVRAVILRAAPGLSVWSAGHDIKELPRGHEDPLGYSDPLERALRAIREMPVPVIAMVHGTVWGGAFDLVLSCDMIVADETAGFAITPVNLGLPYNTTGLLHFIGRLPMNLIKEMFFTATPLKAEDAERWHIVNHLVPSAELESFTMALAEGMTTKAPMAVAVIKEQLRVLADYQPIAAQVFERIQDMRRQVYESADFQEGINAFLEKRKAVFQGI</sequence>